<feature type="domain" description="BEN" evidence="4">
    <location>
        <begin position="364"/>
        <end position="458"/>
    </location>
</feature>
<feature type="region of interest" description="Disordered" evidence="3">
    <location>
        <begin position="481"/>
        <end position="555"/>
    </location>
</feature>
<feature type="domain" description="BEN" evidence="4">
    <location>
        <begin position="544"/>
        <end position="659"/>
    </location>
</feature>
<evidence type="ECO:0000313" key="5">
    <source>
        <dbReference type="EMBL" id="OCT92280.1"/>
    </source>
</evidence>
<evidence type="ECO:0000256" key="1">
    <source>
        <dbReference type="ARBA" id="ARBA00004123"/>
    </source>
</evidence>
<evidence type="ECO:0000313" key="6">
    <source>
        <dbReference type="Proteomes" id="UP000694892"/>
    </source>
</evidence>
<dbReference type="InterPro" id="IPR018379">
    <property type="entry name" value="BEN_domain"/>
</dbReference>
<dbReference type="OMA" id="YDYSADY"/>
<sequence>MIFLSVHCLLGNFDLKMEDDYGEEPVIIENSSADGAQNDIFMLPVEEIHQEENDGMPPLAKSARKHNQHANYKGDNNVTEEIGYKFSCKRRRLANSMIKIQDEDYSDDQNIMYDYDGDYDAASVLSEGSYLGDQQSMLTEVFNYCQVMYDMVQKLDKKMDSIQRKVSELHYDRLKPHFKPQRPGSFPNRGSHPLPQGKLRLQKINSRMPSSHLLPTSRGSVSLSERLKPEHNSQHQAHLLRRPVPVSLVRDQPRAQRQSPPLPTIISTHSLQHSVSVTNAKMTECKPSESAMETVPKCNSVSTPNLSASLTSPPVELSASETHITENDPNTALQVSPQTIIVSDELLSSSGPAASQYAYLGDPSRNVKIPETSLMKAKQKTKPIYAARYLFHVLFTKNSSVENEAPTLDVNYLSAIREFLESSFPAYDLEESGKDWKICGNIIKNMLNSFQAKSNASLTITNYNQAHSQIHEVSICVDSDPEDEEVKSPWQTSSSVIATPVVQQKDNRSESQNTSELHSLISTGQNKSERHSLRSTGQNKSLTSGGTRPSTDTMDYFGEQSRNVKLSTMIMFKGKEKARPELAARFLIKQLFPDDVLIKSNVYGSPDRGVLPLDPNKIGALRDFLQENYPTFDLKESGQDWKACVAAINSSIRSLRHERKNNLGQKKAKLQDKN</sequence>
<dbReference type="EMBL" id="CM004469">
    <property type="protein sequence ID" value="OCT92280.1"/>
    <property type="molecule type" value="Genomic_DNA"/>
</dbReference>
<dbReference type="PANTHER" id="PTHR47305">
    <property type="entry name" value="BEN DOMAIN-CONTAINING PROTEIN 2"/>
    <property type="match status" value="1"/>
</dbReference>
<comment type="subcellular location">
    <subcellularLocation>
        <location evidence="1">Nucleus</location>
    </subcellularLocation>
</comment>
<evidence type="ECO:0000256" key="2">
    <source>
        <dbReference type="ARBA" id="ARBA00023242"/>
    </source>
</evidence>
<feature type="compositionally biased region" description="Polar residues" evidence="3">
    <location>
        <begin position="209"/>
        <end position="223"/>
    </location>
</feature>
<dbReference type="PROSITE" id="PS51457">
    <property type="entry name" value="BEN"/>
    <property type="match status" value="2"/>
</dbReference>
<dbReference type="GO" id="GO:0005634">
    <property type="term" value="C:nucleus"/>
    <property type="evidence" value="ECO:0007669"/>
    <property type="project" value="UniProtKB-SubCell"/>
</dbReference>
<feature type="region of interest" description="Disordered" evidence="3">
    <location>
        <begin position="209"/>
        <end position="237"/>
    </location>
</feature>
<dbReference type="AlphaFoldDB" id="A0A974DJG5"/>
<dbReference type="PANTHER" id="PTHR47305:SF1">
    <property type="entry name" value="BEN DOMAIN-CONTAINING PROTEIN"/>
    <property type="match status" value="1"/>
</dbReference>
<organism evidence="5 6">
    <name type="scientific">Xenopus laevis</name>
    <name type="common">African clawed frog</name>
    <dbReference type="NCBI Taxonomy" id="8355"/>
    <lineage>
        <taxon>Eukaryota</taxon>
        <taxon>Metazoa</taxon>
        <taxon>Chordata</taxon>
        <taxon>Craniata</taxon>
        <taxon>Vertebrata</taxon>
        <taxon>Euteleostomi</taxon>
        <taxon>Amphibia</taxon>
        <taxon>Batrachia</taxon>
        <taxon>Anura</taxon>
        <taxon>Pipoidea</taxon>
        <taxon>Pipidae</taxon>
        <taxon>Xenopodinae</taxon>
        <taxon>Xenopus</taxon>
        <taxon>Xenopus</taxon>
    </lineage>
</organism>
<gene>
    <name evidence="5" type="ORF">XELAEV_18015336mg</name>
</gene>
<protein>
    <recommendedName>
        <fullName evidence="4">BEN domain-containing protein</fullName>
    </recommendedName>
</protein>
<proteinExistence type="predicted"/>
<dbReference type="Pfam" id="PF10523">
    <property type="entry name" value="BEN"/>
    <property type="match status" value="2"/>
</dbReference>
<dbReference type="Proteomes" id="UP000694892">
    <property type="component" value="Chromosome 2S"/>
</dbReference>
<feature type="compositionally biased region" description="Polar residues" evidence="3">
    <location>
        <begin position="534"/>
        <end position="553"/>
    </location>
</feature>
<feature type="compositionally biased region" description="Polar residues" evidence="3">
    <location>
        <begin position="489"/>
        <end position="526"/>
    </location>
</feature>
<dbReference type="SMART" id="SM01025">
    <property type="entry name" value="BEN"/>
    <property type="match status" value="2"/>
</dbReference>
<keyword evidence="2" id="KW-0539">Nucleus</keyword>
<reference evidence="6" key="1">
    <citation type="journal article" date="2016" name="Nature">
        <title>Genome evolution in the allotetraploid frog Xenopus laevis.</title>
        <authorList>
            <person name="Session A.M."/>
            <person name="Uno Y."/>
            <person name="Kwon T."/>
            <person name="Chapman J.A."/>
            <person name="Toyoda A."/>
            <person name="Takahashi S."/>
            <person name="Fukui A."/>
            <person name="Hikosaka A."/>
            <person name="Suzuki A."/>
            <person name="Kondo M."/>
            <person name="van Heeringen S.J."/>
            <person name="Quigley I."/>
            <person name="Heinz S."/>
            <person name="Ogino H."/>
            <person name="Ochi H."/>
            <person name="Hellsten U."/>
            <person name="Lyons J.B."/>
            <person name="Simakov O."/>
            <person name="Putnam N."/>
            <person name="Stites J."/>
            <person name="Kuroki Y."/>
            <person name="Tanaka T."/>
            <person name="Michiue T."/>
            <person name="Watanabe M."/>
            <person name="Bogdanovic O."/>
            <person name="Lister R."/>
            <person name="Georgiou G."/>
            <person name="Paranjpe S.S."/>
            <person name="van Kruijsbergen I."/>
            <person name="Shu S."/>
            <person name="Carlson J."/>
            <person name="Kinoshita T."/>
            <person name="Ohta Y."/>
            <person name="Mawaribuchi S."/>
            <person name="Jenkins J."/>
            <person name="Grimwood J."/>
            <person name="Schmutz J."/>
            <person name="Mitros T."/>
            <person name="Mozaffari S.V."/>
            <person name="Suzuki Y."/>
            <person name="Haramoto Y."/>
            <person name="Yamamoto T.S."/>
            <person name="Takagi C."/>
            <person name="Heald R."/>
            <person name="Miller K."/>
            <person name="Haudenschild C."/>
            <person name="Kitzman J."/>
            <person name="Nakayama T."/>
            <person name="Izutsu Y."/>
            <person name="Robert J."/>
            <person name="Fortriede J."/>
            <person name="Burns K."/>
            <person name="Lotay V."/>
            <person name="Karimi K."/>
            <person name="Yasuoka Y."/>
            <person name="Dichmann D.S."/>
            <person name="Flajnik M.F."/>
            <person name="Houston D.W."/>
            <person name="Shendure J."/>
            <person name="DuPasquier L."/>
            <person name="Vize P.D."/>
            <person name="Zorn A.M."/>
            <person name="Ito M."/>
            <person name="Marcotte E.M."/>
            <person name="Wallingford J.B."/>
            <person name="Ito Y."/>
            <person name="Asashima M."/>
            <person name="Ueno N."/>
            <person name="Matsuda Y."/>
            <person name="Veenstra G.J."/>
            <person name="Fujiyama A."/>
            <person name="Harland R.M."/>
            <person name="Taira M."/>
            <person name="Rokhsar D.S."/>
        </authorList>
    </citation>
    <scope>NUCLEOTIDE SEQUENCE [LARGE SCALE GENOMIC DNA]</scope>
    <source>
        <strain evidence="6">J</strain>
    </source>
</reference>
<accession>A0A974DJG5</accession>
<dbReference type="GO" id="GO:0003677">
    <property type="term" value="F:DNA binding"/>
    <property type="evidence" value="ECO:0007669"/>
    <property type="project" value="InterPro"/>
</dbReference>
<name>A0A974DJG5_XENLA</name>
<evidence type="ECO:0000259" key="4">
    <source>
        <dbReference type="PROSITE" id="PS51457"/>
    </source>
</evidence>
<feature type="region of interest" description="Disordered" evidence="3">
    <location>
        <begin position="175"/>
        <end position="196"/>
    </location>
</feature>
<evidence type="ECO:0000256" key="3">
    <source>
        <dbReference type="SAM" id="MobiDB-lite"/>
    </source>
</evidence>